<gene>
    <name evidence="4" type="ORF">ACJDTP_19455</name>
</gene>
<keyword evidence="1" id="KW-0677">Repeat</keyword>
<evidence type="ECO:0000313" key="5">
    <source>
        <dbReference type="Proteomes" id="UP001623600"/>
    </source>
</evidence>
<evidence type="ECO:0000313" key="4">
    <source>
        <dbReference type="EMBL" id="MFL0167252.1"/>
    </source>
</evidence>
<keyword evidence="3" id="KW-0732">Signal</keyword>
<keyword evidence="5" id="KW-1185">Reference proteome</keyword>
<evidence type="ECO:0000256" key="2">
    <source>
        <dbReference type="PROSITE-ProRule" id="PRU00591"/>
    </source>
</evidence>
<protein>
    <recommendedName>
        <fullName evidence="6">Cell wall-binding protein</fullName>
    </recommendedName>
</protein>
<feature type="chain" id="PRO_5045617098" description="Cell wall-binding protein" evidence="3">
    <location>
        <begin position="22"/>
        <end position="208"/>
    </location>
</feature>
<proteinExistence type="predicted"/>
<comment type="caution">
    <text evidence="4">The sequence shown here is derived from an EMBL/GenBank/DDBJ whole genome shotgun (WGS) entry which is preliminary data.</text>
</comment>
<sequence>MKTTKLTKIIAGSLIALSVLALNPIGASAQWRKNSTGWWYSEGSSYAKGLTQIDGKSYYFDSNGYMKTGWINDRNKYYDNWYYCYSNGEMAKDTVIDGYVIGIYGEWVEGVTKDEVEQYKKLIYEKMDIKSNQEVKVNSSGKNMSIDWYKDFHINDGICFKLIETPQDYEPSTIFIDKDNNKVYELDGGRNLVEWSNKERIKNFKYTD</sequence>
<evidence type="ECO:0000256" key="3">
    <source>
        <dbReference type="SAM" id="SignalP"/>
    </source>
</evidence>
<dbReference type="Proteomes" id="UP001623600">
    <property type="component" value="Unassembled WGS sequence"/>
</dbReference>
<dbReference type="Pfam" id="PF19127">
    <property type="entry name" value="Choline_bind_3"/>
    <property type="match status" value="1"/>
</dbReference>
<name>A0ABW8SAL1_9CLOT</name>
<reference evidence="4 5" key="1">
    <citation type="submission" date="2024-11" db="EMBL/GenBank/DDBJ databases">
        <authorList>
            <person name="Heng Y.C."/>
            <person name="Lim A.C.H."/>
            <person name="Lee J.K.Y."/>
            <person name="Kittelmann S."/>
        </authorList>
    </citation>
    <scope>NUCLEOTIDE SEQUENCE [LARGE SCALE GENOMIC DNA]</scope>
    <source>
        <strain evidence="4 5">WILCCON 0112</strain>
    </source>
</reference>
<dbReference type="InterPro" id="IPR018337">
    <property type="entry name" value="Cell_wall/Cho-bd_repeat"/>
</dbReference>
<feature type="repeat" description="Cell wall-binding" evidence="2">
    <location>
        <begin position="47"/>
        <end position="66"/>
    </location>
</feature>
<evidence type="ECO:0008006" key="6">
    <source>
        <dbReference type="Google" id="ProtNLM"/>
    </source>
</evidence>
<dbReference type="EMBL" id="JBJIAB010000030">
    <property type="protein sequence ID" value="MFL0167252.1"/>
    <property type="molecule type" value="Genomic_DNA"/>
</dbReference>
<organism evidence="4 5">
    <name type="scientific">Candidatus Clostridium helianthi</name>
    <dbReference type="NCBI Taxonomy" id="3381660"/>
    <lineage>
        <taxon>Bacteria</taxon>
        <taxon>Bacillati</taxon>
        <taxon>Bacillota</taxon>
        <taxon>Clostridia</taxon>
        <taxon>Eubacteriales</taxon>
        <taxon>Clostridiaceae</taxon>
        <taxon>Clostridium</taxon>
    </lineage>
</organism>
<feature type="signal peptide" evidence="3">
    <location>
        <begin position="1"/>
        <end position="21"/>
    </location>
</feature>
<dbReference type="SUPFAM" id="SSF69360">
    <property type="entry name" value="Cell wall binding repeat"/>
    <property type="match status" value="1"/>
</dbReference>
<dbReference type="Gene3D" id="2.10.270.10">
    <property type="entry name" value="Cholin Binding"/>
    <property type="match status" value="1"/>
</dbReference>
<dbReference type="PROSITE" id="PS51170">
    <property type="entry name" value="CW"/>
    <property type="match status" value="2"/>
</dbReference>
<accession>A0ABW8SAL1</accession>
<feature type="repeat" description="Cell wall-binding" evidence="2">
    <location>
        <begin position="67"/>
        <end position="90"/>
    </location>
</feature>
<evidence type="ECO:0000256" key="1">
    <source>
        <dbReference type="ARBA" id="ARBA00022737"/>
    </source>
</evidence>
<dbReference type="RefSeq" id="WP_406762156.1">
    <property type="nucleotide sequence ID" value="NZ_JBJIAB010000030.1"/>
</dbReference>